<comment type="subcellular location">
    <subcellularLocation>
        <location evidence="1">Cell membrane</location>
        <topology evidence="1">Multi-pass membrane protein</topology>
    </subcellularLocation>
</comment>
<evidence type="ECO:0000256" key="6">
    <source>
        <dbReference type="ARBA" id="ARBA00023136"/>
    </source>
</evidence>
<dbReference type="Pfam" id="PF06271">
    <property type="entry name" value="RDD"/>
    <property type="match status" value="1"/>
</dbReference>
<dbReference type="AlphaFoldDB" id="A0A545U7Z3"/>
<keyword evidence="4 7" id="KW-0812">Transmembrane</keyword>
<dbReference type="SUPFAM" id="SSF54523">
    <property type="entry name" value="Pili subunits"/>
    <property type="match status" value="1"/>
</dbReference>
<feature type="transmembrane region" description="Helical" evidence="7">
    <location>
        <begin position="66"/>
        <end position="88"/>
    </location>
</feature>
<evidence type="ECO:0000313" key="9">
    <source>
        <dbReference type="EMBL" id="TQV85587.1"/>
    </source>
</evidence>
<comment type="caution">
    <text evidence="9">The sequence shown here is derived from an EMBL/GenBank/DDBJ whole genome shotgun (WGS) entry which is preliminary data.</text>
</comment>
<reference evidence="9 10" key="1">
    <citation type="submission" date="2019-07" db="EMBL/GenBank/DDBJ databases">
        <title>Draft genome for Aliikangiella sp. M105.</title>
        <authorList>
            <person name="Wang G."/>
        </authorList>
    </citation>
    <scope>NUCLEOTIDE SEQUENCE [LARGE SCALE GENOMIC DNA]</scope>
    <source>
        <strain evidence="9 10">M105</strain>
    </source>
</reference>
<gene>
    <name evidence="9" type="ORF">FLL46_20755</name>
</gene>
<accession>A0A545U7Z3</accession>
<dbReference type="PANTHER" id="PTHR36115">
    <property type="entry name" value="PROLINE-RICH ANTIGEN HOMOLOG-RELATED"/>
    <property type="match status" value="1"/>
</dbReference>
<sequence>MNSINSANLPCPSCKTPNQMNARFCLNCGSALNAQPQETPYEPPATQKTAPPMAGEFLYAGFWKRFFAYILDAIIYGFIIFVLLIFVFGMNVTIPENLEFALMINALYYLGWWMYFSLCESSSAQATFGKRMLGIKVTDLNGHGLSFGHAAGRQLSGVISSFTFTIGYLMAAFSRRKQALHDMVAGTVVVNSNFGPNQITLVNDSPPPGMSIGAIFGVVVLVLAIPVGGIIAAVAIPAYHMYNVKAQVVDAYQHASTTKEAIVEYAVETGYWPANFEQAKISSSKMKGEYYFIQLEANGVLSITFNNPEPVTGNQLILTPDITTGGKYEWECESENMSQLYLPSDCQ</sequence>
<dbReference type="GO" id="GO:0009289">
    <property type="term" value="C:pilus"/>
    <property type="evidence" value="ECO:0007669"/>
    <property type="project" value="InterPro"/>
</dbReference>
<dbReference type="InterPro" id="IPR010432">
    <property type="entry name" value="RDD"/>
</dbReference>
<evidence type="ECO:0000256" key="5">
    <source>
        <dbReference type="ARBA" id="ARBA00022989"/>
    </source>
</evidence>
<dbReference type="GO" id="GO:0005886">
    <property type="term" value="C:plasma membrane"/>
    <property type="evidence" value="ECO:0007669"/>
    <property type="project" value="UniProtKB-SubCell"/>
</dbReference>
<evidence type="ECO:0000256" key="1">
    <source>
        <dbReference type="ARBA" id="ARBA00004651"/>
    </source>
</evidence>
<keyword evidence="10" id="KW-1185">Reference proteome</keyword>
<evidence type="ECO:0000256" key="7">
    <source>
        <dbReference type="SAM" id="Phobius"/>
    </source>
</evidence>
<dbReference type="EMBL" id="VIKS01000012">
    <property type="protein sequence ID" value="TQV85587.1"/>
    <property type="molecule type" value="Genomic_DNA"/>
</dbReference>
<feature type="transmembrane region" description="Helical" evidence="7">
    <location>
        <begin position="100"/>
        <end position="118"/>
    </location>
</feature>
<evidence type="ECO:0000313" key="10">
    <source>
        <dbReference type="Proteomes" id="UP000315439"/>
    </source>
</evidence>
<comment type="similarity">
    <text evidence="2">Belongs to the N-Me-Phe pilin family.</text>
</comment>
<feature type="transmembrane region" description="Helical" evidence="7">
    <location>
        <begin position="155"/>
        <end position="173"/>
    </location>
</feature>
<protein>
    <recommendedName>
        <fullName evidence="8">RDD domain-containing protein</fullName>
    </recommendedName>
</protein>
<proteinExistence type="inferred from homology"/>
<dbReference type="InterPro" id="IPR051791">
    <property type="entry name" value="Pra-immunoreactive"/>
</dbReference>
<keyword evidence="5 7" id="KW-1133">Transmembrane helix</keyword>
<evidence type="ECO:0000256" key="3">
    <source>
        <dbReference type="ARBA" id="ARBA00022475"/>
    </source>
</evidence>
<dbReference type="InterPro" id="IPR001082">
    <property type="entry name" value="Pilin"/>
</dbReference>
<dbReference type="GO" id="GO:0007155">
    <property type="term" value="P:cell adhesion"/>
    <property type="evidence" value="ECO:0007669"/>
    <property type="project" value="InterPro"/>
</dbReference>
<name>A0A545U7Z3_9GAMM</name>
<keyword evidence="3" id="KW-1003">Cell membrane</keyword>
<feature type="domain" description="RDD" evidence="8">
    <location>
        <begin position="59"/>
        <end position="186"/>
    </location>
</feature>
<dbReference type="Proteomes" id="UP000315439">
    <property type="component" value="Unassembled WGS sequence"/>
</dbReference>
<evidence type="ECO:0000256" key="2">
    <source>
        <dbReference type="ARBA" id="ARBA00005233"/>
    </source>
</evidence>
<dbReference type="PANTHER" id="PTHR36115:SF4">
    <property type="entry name" value="MEMBRANE PROTEIN"/>
    <property type="match status" value="1"/>
</dbReference>
<organism evidence="9 10">
    <name type="scientific">Aliikangiella coralliicola</name>
    <dbReference type="NCBI Taxonomy" id="2592383"/>
    <lineage>
        <taxon>Bacteria</taxon>
        <taxon>Pseudomonadati</taxon>
        <taxon>Pseudomonadota</taxon>
        <taxon>Gammaproteobacteria</taxon>
        <taxon>Oceanospirillales</taxon>
        <taxon>Pleioneaceae</taxon>
        <taxon>Aliikangiella</taxon>
    </lineage>
</organism>
<dbReference type="RefSeq" id="WP_142933264.1">
    <property type="nucleotide sequence ID" value="NZ_ML660168.1"/>
</dbReference>
<evidence type="ECO:0000256" key="4">
    <source>
        <dbReference type="ARBA" id="ARBA00022692"/>
    </source>
</evidence>
<dbReference type="InterPro" id="IPR045584">
    <property type="entry name" value="Pilin-like"/>
</dbReference>
<dbReference type="Gene3D" id="3.30.700.10">
    <property type="entry name" value="Glycoprotein, Type 4 Pilin"/>
    <property type="match status" value="1"/>
</dbReference>
<feature type="transmembrane region" description="Helical" evidence="7">
    <location>
        <begin position="212"/>
        <end position="236"/>
    </location>
</feature>
<dbReference type="OrthoDB" id="9793824at2"/>
<evidence type="ECO:0000259" key="8">
    <source>
        <dbReference type="Pfam" id="PF06271"/>
    </source>
</evidence>
<keyword evidence="6 7" id="KW-0472">Membrane</keyword>
<dbReference type="Pfam" id="PF00114">
    <property type="entry name" value="Pilin"/>
    <property type="match status" value="1"/>
</dbReference>